<evidence type="ECO:0000313" key="14">
    <source>
        <dbReference type="Proteomes" id="UP000095300"/>
    </source>
</evidence>
<keyword evidence="14" id="KW-1185">Reference proteome</keyword>
<keyword evidence="3 12" id="KW-0813">Transport</keyword>
<feature type="transmembrane region" description="Helical" evidence="12">
    <location>
        <begin position="63"/>
        <end position="79"/>
    </location>
</feature>
<gene>
    <name evidence="12" type="primary">inx</name>
    <name evidence="13" type="synonym">106084386</name>
</gene>
<evidence type="ECO:0000256" key="5">
    <source>
        <dbReference type="ARBA" id="ARBA00022692"/>
    </source>
</evidence>
<comment type="caution">
    <text evidence="12">Lacks conserved residue(s) required for the propagation of feature annotation.</text>
</comment>
<keyword evidence="6" id="KW-0303">Gap junction</keyword>
<dbReference type="PRINTS" id="PR01262">
    <property type="entry name" value="INNEXIN"/>
</dbReference>
<evidence type="ECO:0000256" key="6">
    <source>
        <dbReference type="ARBA" id="ARBA00022868"/>
    </source>
</evidence>
<evidence type="ECO:0000256" key="8">
    <source>
        <dbReference type="ARBA" id="ARBA00022989"/>
    </source>
</evidence>
<reference evidence="13" key="1">
    <citation type="submission" date="2020-05" db="UniProtKB">
        <authorList>
            <consortium name="EnsemblMetazoa"/>
        </authorList>
    </citation>
    <scope>IDENTIFICATION</scope>
    <source>
        <strain evidence="13">USDA</strain>
    </source>
</reference>
<evidence type="ECO:0000256" key="3">
    <source>
        <dbReference type="ARBA" id="ARBA00022448"/>
    </source>
</evidence>
<dbReference type="PANTHER" id="PTHR11893:SF43">
    <property type="entry name" value="INNEXIN INX4-RELATED"/>
    <property type="match status" value="1"/>
</dbReference>
<keyword evidence="8 12" id="KW-1133">Transmembrane helix</keyword>
<dbReference type="KEGG" id="scac:106084386"/>
<feature type="transmembrane region" description="Helical" evidence="12">
    <location>
        <begin position="122"/>
        <end position="144"/>
    </location>
</feature>
<evidence type="ECO:0000256" key="10">
    <source>
        <dbReference type="ARBA" id="ARBA00023136"/>
    </source>
</evidence>
<dbReference type="GO" id="GO:0034220">
    <property type="term" value="P:monoatomic ion transmembrane transport"/>
    <property type="evidence" value="ECO:0007669"/>
    <property type="project" value="UniProtKB-KW"/>
</dbReference>
<dbReference type="PANTHER" id="PTHR11893">
    <property type="entry name" value="INNEXIN"/>
    <property type="match status" value="1"/>
</dbReference>
<comment type="subcellular location">
    <subcellularLocation>
        <location evidence="1">Cell junction</location>
        <location evidence="1">Gap junction</location>
    </subcellularLocation>
    <subcellularLocation>
        <location evidence="2 12">Cell membrane</location>
        <topology evidence="2 12">Multi-pass membrane protein</topology>
    </subcellularLocation>
</comment>
<feature type="transmembrane region" description="Helical" evidence="12">
    <location>
        <begin position="20"/>
        <end position="42"/>
    </location>
</feature>
<keyword evidence="4" id="KW-1003">Cell membrane</keyword>
<proteinExistence type="inferred from homology"/>
<evidence type="ECO:0000256" key="11">
    <source>
        <dbReference type="ARBA" id="ARBA00023303"/>
    </source>
</evidence>
<keyword evidence="5 12" id="KW-0812">Transmembrane</keyword>
<dbReference type="InterPro" id="IPR000990">
    <property type="entry name" value="Innexin"/>
</dbReference>
<feature type="transmembrane region" description="Helical" evidence="12">
    <location>
        <begin position="282"/>
        <end position="306"/>
    </location>
</feature>
<dbReference type="GO" id="GO:0005886">
    <property type="term" value="C:plasma membrane"/>
    <property type="evidence" value="ECO:0007669"/>
    <property type="project" value="UniProtKB-SubCell"/>
</dbReference>
<evidence type="ECO:0000256" key="7">
    <source>
        <dbReference type="ARBA" id="ARBA00022949"/>
    </source>
</evidence>
<keyword evidence="7" id="KW-0965">Cell junction</keyword>
<dbReference type="GO" id="GO:0005921">
    <property type="term" value="C:gap junction"/>
    <property type="evidence" value="ECO:0007669"/>
    <property type="project" value="UniProtKB-SubCell"/>
</dbReference>
<keyword evidence="10 12" id="KW-0472">Membrane</keyword>
<evidence type="ECO:0000313" key="13">
    <source>
        <dbReference type="EnsemblMetazoa" id="SCAU006625-PA"/>
    </source>
</evidence>
<accession>A0A1I8PBV0</accession>
<dbReference type="GO" id="GO:0005243">
    <property type="term" value="F:gap junction channel activity"/>
    <property type="evidence" value="ECO:0007669"/>
    <property type="project" value="TreeGrafter"/>
</dbReference>
<evidence type="ECO:0000256" key="1">
    <source>
        <dbReference type="ARBA" id="ARBA00004610"/>
    </source>
</evidence>
<dbReference type="EnsemblMetazoa" id="SCAU006625-RA">
    <property type="protein sequence ID" value="SCAU006625-PA"/>
    <property type="gene ID" value="SCAU006625"/>
</dbReference>
<comment type="function">
    <text evidence="12">Structural component of the gap junctions.</text>
</comment>
<dbReference type="Proteomes" id="UP000095300">
    <property type="component" value="Unassembled WGS sequence"/>
</dbReference>
<keyword evidence="11 12" id="KW-0407">Ion channel</keyword>
<dbReference type="VEuPathDB" id="VectorBase:SCAU006625"/>
<evidence type="ECO:0000256" key="12">
    <source>
        <dbReference type="RuleBase" id="RU010713"/>
    </source>
</evidence>
<dbReference type="Pfam" id="PF00876">
    <property type="entry name" value="Innexin"/>
    <property type="match status" value="1"/>
</dbReference>
<evidence type="ECO:0000256" key="9">
    <source>
        <dbReference type="ARBA" id="ARBA00023065"/>
    </source>
</evidence>
<organism evidence="13 14">
    <name type="scientific">Stomoxys calcitrans</name>
    <name type="common">Stable fly</name>
    <name type="synonym">Conops calcitrans</name>
    <dbReference type="NCBI Taxonomy" id="35570"/>
    <lineage>
        <taxon>Eukaryota</taxon>
        <taxon>Metazoa</taxon>
        <taxon>Ecdysozoa</taxon>
        <taxon>Arthropoda</taxon>
        <taxon>Hexapoda</taxon>
        <taxon>Insecta</taxon>
        <taxon>Pterygota</taxon>
        <taxon>Neoptera</taxon>
        <taxon>Endopterygota</taxon>
        <taxon>Diptera</taxon>
        <taxon>Brachycera</taxon>
        <taxon>Muscomorpha</taxon>
        <taxon>Muscoidea</taxon>
        <taxon>Muscidae</taxon>
        <taxon>Stomoxys</taxon>
    </lineage>
</organism>
<dbReference type="GO" id="GO:0007602">
    <property type="term" value="P:phototransduction"/>
    <property type="evidence" value="ECO:0007669"/>
    <property type="project" value="TreeGrafter"/>
</dbReference>
<dbReference type="AlphaFoldDB" id="A0A1I8PBV0"/>
<protein>
    <recommendedName>
        <fullName evidence="12">Innexin</fullName>
    </recommendedName>
</protein>
<comment type="similarity">
    <text evidence="12">Belongs to the pannexin family.</text>
</comment>
<dbReference type="PROSITE" id="PS51013">
    <property type="entry name" value="PANNEXIN"/>
    <property type="match status" value="1"/>
</dbReference>
<name>A0A1I8PBV0_STOCA</name>
<keyword evidence="9 12" id="KW-0406">Ion transport</keyword>
<sequence>MYSAVKPLSKYLQFKTVRIYDSVFTLHSKCTVVILLTCSFLLSAKQYFGDPITCMGDEKNMDYVNSFCWAMGTYILNYFDIGDKLARLHNSSDSNKKSEALAIAEGVGPEYGYKTERVYLRYYQWVILTFLLQSFIFYFPSYLWKLWEGHRLNELCSELGNAILSEETIASKKKMLLKYFSSDNKDIHFCYTSRYILCETLNAAISILNILFLDLFLNGFWQKYSLAMAALPHYDWDLWNTMTSQVFPKISKCHMFKFGPSGSANSLDILCMLPLNILNEKLFAFLYVWFLAMCILSVINLIYRYVMVFNSSFRLHLLHCRARFVPRSCIRSATIDLTFGDWFVLYKVSRNINPVIFGELMQDLFEKNNLTKPIGFNM</sequence>
<feature type="transmembrane region" description="Helical" evidence="12">
    <location>
        <begin position="201"/>
        <end position="221"/>
    </location>
</feature>
<evidence type="ECO:0000256" key="4">
    <source>
        <dbReference type="ARBA" id="ARBA00022475"/>
    </source>
</evidence>
<evidence type="ECO:0000256" key="2">
    <source>
        <dbReference type="ARBA" id="ARBA00004651"/>
    </source>
</evidence>
<dbReference type="OrthoDB" id="5867527at2759"/>